<feature type="region of interest" description="Disordered" evidence="1">
    <location>
        <begin position="90"/>
        <end position="110"/>
    </location>
</feature>
<protein>
    <recommendedName>
        <fullName evidence="2">Myb-like DNA-binding domain-containing protein</fullName>
    </recommendedName>
</protein>
<dbReference type="STRING" id="278944.A0A4Z1J0X8"/>
<sequence length="371" mass="40705">MSASPSVEDLKILIAVLVQCVPDNKPLPRPDHLRLAEAVGLRDRVASKQRWSNLMKKFRDGDFGDMEGLIASKEPDEAAARKRPVVEVPVGGGAQKAGKGKGKQKKAAKENTVTNQIYKDATKARQPLDRSRKCFAAVFNQLLSGATYPKLDYEKLAEDLGLPSAAAARTRWARMITKLKDGTFGDLKISSCARTKKRVMEETGIEDGVDGSIDVAAPNKKHKPLVPRKKTGGADKSKLGEDLGINCGAAGMRLFRLEARLRTGEGTTNTDGALLTAIINQEKRLPRLDYKLLGADLEINPGAAAMRWWRYKARLEVDAKIVQQQEGGRDNSRSDPAEIPIASEKGTNSTESRIFGWPYNEKGWPDEAWEA</sequence>
<proteinExistence type="predicted"/>
<feature type="domain" description="Myb-like DNA-binding" evidence="2">
    <location>
        <begin position="274"/>
        <end position="316"/>
    </location>
</feature>
<evidence type="ECO:0000313" key="3">
    <source>
        <dbReference type="EMBL" id="TGO67286.1"/>
    </source>
</evidence>
<evidence type="ECO:0000259" key="2">
    <source>
        <dbReference type="Pfam" id="PF22980"/>
    </source>
</evidence>
<gene>
    <name evidence="3" type="ORF">BOTNAR_0045g00300</name>
</gene>
<evidence type="ECO:0000256" key="1">
    <source>
        <dbReference type="SAM" id="MobiDB-lite"/>
    </source>
</evidence>
<keyword evidence="4" id="KW-1185">Reference proteome</keyword>
<dbReference type="AlphaFoldDB" id="A0A4Z1J0X8"/>
<name>A0A4Z1J0X8_9HELO</name>
<comment type="caution">
    <text evidence="3">The sequence shown here is derived from an EMBL/GenBank/DDBJ whole genome shotgun (WGS) entry which is preliminary data.</text>
</comment>
<dbReference type="InterPro" id="IPR054505">
    <property type="entry name" value="Myb_DNA-bind_8"/>
</dbReference>
<feature type="domain" description="Myb-like DNA-binding" evidence="2">
    <location>
        <begin position="147"/>
        <end position="179"/>
    </location>
</feature>
<feature type="region of interest" description="Disordered" evidence="1">
    <location>
        <begin position="324"/>
        <end position="371"/>
    </location>
</feature>
<evidence type="ECO:0000313" key="4">
    <source>
        <dbReference type="Proteomes" id="UP000297452"/>
    </source>
</evidence>
<dbReference type="EMBL" id="PQXJ01000045">
    <property type="protein sequence ID" value="TGO67286.1"/>
    <property type="molecule type" value="Genomic_DNA"/>
</dbReference>
<organism evidence="3 4">
    <name type="scientific">Botryotinia narcissicola</name>
    <dbReference type="NCBI Taxonomy" id="278944"/>
    <lineage>
        <taxon>Eukaryota</taxon>
        <taxon>Fungi</taxon>
        <taxon>Dikarya</taxon>
        <taxon>Ascomycota</taxon>
        <taxon>Pezizomycotina</taxon>
        <taxon>Leotiomycetes</taxon>
        <taxon>Helotiales</taxon>
        <taxon>Sclerotiniaceae</taxon>
        <taxon>Botryotinia</taxon>
    </lineage>
</organism>
<reference evidence="3 4" key="1">
    <citation type="submission" date="2017-12" db="EMBL/GenBank/DDBJ databases">
        <title>Comparative genomics of Botrytis spp.</title>
        <authorList>
            <person name="Valero-Jimenez C.A."/>
            <person name="Tapia P."/>
            <person name="Veloso J."/>
            <person name="Silva-Moreno E."/>
            <person name="Staats M."/>
            <person name="Valdes J.H."/>
            <person name="Van Kan J.A.L."/>
        </authorList>
    </citation>
    <scope>NUCLEOTIDE SEQUENCE [LARGE SCALE GENOMIC DNA]</scope>
    <source>
        <strain evidence="3 4">MUCL2120</strain>
    </source>
</reference>
<dbReference type="OrthoDB" id="3510625at2759"/>
<feature type="compositionally biased region" description="Basic and acidic residues" evidence="1">
    <location>
        <begin position="327"/>
        <end position="336"/>
    </location>
</feature>
<dbReference type="Pfam" id="PF22980">
    <property type="entry name" value="Myb_DNA-bind_8"/>
    <property type="match status" value="2"/>
</dbReference>
<dbReference type="Proteomes" id="UP000297452">
    <property type="component" value="Unassembled WGS sequence"/>
</dbReference>
<accession>A0A4Z1J0X8</accession>